<feature type="region of interest" description="Disordered" evidence="1">
    <location>
        <begin position="1"/>
        <end position="26"/>
    </location>
</feature>
<gene>
    <name evidence="2" type="ORF">METZ01_LOCUS307176</name>
</gene>
<feature type="non-terminal residue" evidence="2">
    <location>
        <position position="26"/>
    </location>
</feature>
<dbReference type="AlphaFoldDB" id="A0A382N3H5"/>
<protein>
    <submittedName>
        <fullName evidence="2">Uncharacterized protein</fullName>
    </submittedName>
</protein>
<dbReference type="EMBL" id="UINC01096985">
    <property type="protein sequence ID" value="SVC54322.1"/>
    <property type="molecule type" value="Genomic_DNA"/>
</dbReference>
<evidence type="ECO:0000256" key="1">
    <source>
        <dbReference type="SAM" id="MobiDB-lite"/>
    </source>
</evidence>
<reference evidence="2" key="1">
    <citation type="submission" date="2018-05" db="EMBL/GenBank/DDBJ databases">
        <authorList>
            <person name="Lanie J.A."/>
            <person name="Ng W.-L."/>
            <person name="Kazmierczak K.M."/>
            <person name="Andrzejewski T.M."/>
            <person name="Davidsen T.M."/>
            <person name="Wayne K.J."/>
            <person name="Tettelin H."/>
            <person name="Glass J.I."/>
            <person name="Rusch D."/>
            <person name="Podicherti R."/>
            <person name="Tsui H.-C.T."/>
            <person name="Winkler M.E."/>
        </authorList>
    </citation>
    <scope>NUCLEOTIDE SEQUENCE</scope>
</reference>
<sequence>KKSISNIWQKTHSDTVTTGSARSLTS</sequence>
<name>A0A382N3H5_9ZZZZ</name>
<evidence type="ECO:0000313" key="2">
    <source>
        <dbReference type="EMBL" id="SVC54322.1"/>
    </source>
</evidence>
<proteinExistence type="predicted"/>
<accession>A0A382N3H5</accession>
<organism evidence="2">
    <name type="scientific">marine metagenome</name>
    <dbReference type="NCBI Taxonomy" id="408172"/>
    <lineage>
        <taxon>unclassified sequences</taxon>
        <taxon>metagenomes</taxon>
        <taxon>ecological metagenomes</taxon>
    </lineage>
</organism>
<feature type="non-terminal residue" evidence="2">
    <location>
        <position position="1"/>
    </location>
</feature>